<evidence type="ECO:0000313" key="2">
    <source>
        <dbReference type="EMBL" id="MTD13617.1"/>
    </source>
</evidence>
<dbReference type="RefSeq" id="WP_154767437.1">
    <property type="nucleotide sequence ID" value="NZ_WLYK01000001.1"/>
</dbReference>
<keyword evidence="3" id="KW-1185">Reference proteome</keyword>
<dbReference type="InterPro" id="IPR000639">
    <property type="entry name" value="Epox_hydrolase-like"/>
</dbReference>
<name>A0A7K1FHL0_9ACTN</name>
<dbReference type="EMBL" id="WLYK01000001">
    <property type="protein sequence ID" value="MTD13617.1"/>
    <property type="molecule type" value="Genomic_DNA"/>
</dbReference>
<evidence type="ECO:0000259" key="1">
    <source>
        <dbReference type="Pfam" id="PF00561"/>
    </source>
</evidence>
<evidence type="ECO:0000313" key="3">
    <source>
        <dbReference type="Proteomes" id="UP000460221"/>
    </source>
</evidence>
<proteinExistence type="predicted"/>
<gene>
    <name evidence="2" type="ORF">GIS00_06625</name>
</gene>
<dbReference type="Pfam" id="PF00561">
    <property type="entry name" value="Abhydrolase_1"/>
    <property type="match status" value="1"/>
</dbReference>
<comment type="caution">
    <text evidence="2">The sequence shown here is derived from an EMBL/GenBank/DDBJ whole genome shotgun (WGS) entry which is preliminary data.</text>
</comment>
<keyword evidence="2" id="KW-0378">Hydrolase</keyword>
<dbReference type="PANTHER" id="PTHR43798">
    <property type="entry name" value="MONOACYLGLYCEROL LIPASE"/>
    <property type="match status" value="1"/>
</dbReference>
<dbReference type="InterPro" id="IPR050266">
    <property type="entry name" value="AB_hydrolase_sf"/>
</dbReference>
<dbReference type="PANTHER" id="PTHR43798:SF33">
    <property type="entry name" value="HYDROLASE, PUTATIVE (AFU_ORTHOLOGUE AFUA_2G14860)-RELATED"/>
    <property type="match status" value="1"/>
</dbReference>
<dbReference type="AlphaFoldDB" id="A0A7K1FHL0"/>
<dbReference type="Proteomes" id="UP000460221">
    <property type="component" value="Unassembled WGS sequence"/>
</dbReference>
<dbReference type="SUPFAM" id="SSF53474">
    <property type="entry name" value="alpha/beta-Hydrolases"/>
    <property type="match status" value="1"/>
</dbReference>
<organism evidence="2 3">
    <name type="scientific">Nakamurella alba</name>
    <dbReference type="NCBI Taxonomy" id="2665158"/>
    <lineage>
        <taxon>Bacteria</taxon>
        <taxon>Bacillati</taxon>
        <taxon>Actinomycetota</taxon>
        <taxon>Actinomycetes</taxon>
        <taxon>Nakamurellales</taxon>
        <taxon>Nakamurellaceae</taxon>
        <taxon>Nakamurella</taxon>
    </lineage>
</organism>
<feature type="domain" description="AB hydrolase-1" evidence="1">
    <location>
        <begin position="24"/>
        <end position="274"/>
    </location>
</feature>
<accession>A0A7K1FHL0</accession>
<dbReference type="InterPro" id="IPR000073">
    <property type="entry name" value="AB_hydrolase_1"/>
</dbReference>
<dbReference type="PRINTS" id="PR00412">
    <property type="entry name" value="EPOXHYDRLASE"/>
</dbReference>
<reference evidence="2 3" key="1">
    <citation type="submission" date="2019-11" db="EMBL/GenBank/DDBJ databases">
        <authorList>
            <person name="Jiang L.-Q."/>
        </authorList>
    </citation>
    <scope>NUCLEOTIDE SEQUENCE [LARGE SCALE GENOMIC DNA]</scope>
    <source>
        <strain evidence="2 3">YIM 132087</strain>
    </source>
</reference>
<sequence>MVSRSSPVDGFRLAYDTAGEGPDVVLLHGWPGFREDYRHVVPLLTDRARVIVPDLRGFGESDKLSGPPRELYSAQAQVRSVLRLLDDLGIDRAVFGGYDVGSRVCQALVAHAPDRVAGLVMTPPQPGAGERLLATEVQQHFWYQVLHRLDLADEMLDGQPGALRAYLRHFWLHWSGPGHSPTDQELDRLVEMYGAPGAFTASIAWYRARPGPTSSAHDAPPGPTDRVATPTEILWPTEDPLFPYTWSDRLDEWYSDVRLTELPGIGHFVPIEAPTEFAAAVRRRLQ</sequence>
<dbReference type="Gene3D" id="3.40.50.1820">
    <property type="entry name" value="alpha/beta hydrolase"/>
    <property type="match status" value="1"/>
</dbReference>
<protein>
    <submittedName>
        <fullName evidence="2">Alpha/beta fold hydrolase</fullName>
    </submittedName>
</protein>
<dbReference type="InterPro" id="IPR029058">
    <property type="entry name" value="AB_hydrolase_fold"/>
</dbReference>
<dbReference type="GO" id="GO:0016787">
    <property type="term" value="F:hydrolase activity"/>
    <property type="evidence" value="ECO:0007669"/>
    <property type="project" value="UniProtKB-KW"/>
</dbReference>
<dbReference type="GO" id="GO:0016020">
    <property type="term" value="C:membrane"/>
    <property type="evidence" value="ECO:0007669"/>
    <property type="project" value="TreeGrafter"/>
</dbReference>